<proteinExistence type="predicted"/>
<keyword evidence="2" id="KW-1185">Reference proteome</keyword>
<dbReference type="Gene3D" id="3.30.565.10">
    <property type="entry name" value="Histidine kinase-like ATPase, C-terminal domain"/>
    <property type="match status" value="1"/>
</dbReference>
<keyword evidence="1" id="KW-0067">ATP-binding</keyword>
<dbReference type="RefSeq" id="WP_063201326.1">
    <property type="nucleotide sequence ID" value="NZ_CAMITG010000004.1"/>
</dbReference>
<dbReference type="InterPro" id="IPR036890">
    <property type="entry name" value="HATPase_C_sf"/>
</dbReference>
<sequence>MRIISGETNINDVGIKKRFKNHEPFQSIIELAWNGFDARAKNVTIELQRTELGGMSSLYVLDDGDGIDINDFDSNFNRFDDSLKKDSIEQHGSQGRGRLAFHKLSHQAIWFTKHKNINAKIEIESNSIKAYQAFIDINNQDQHPLLMTNRSGTCVVLNHFHNELPTDNEIIRRLQNEFCCHLALNEQLTLSYNGEIISAPEHDSHSFDRDVDGSSFAVKALRWSEKPAKERSNVYLINSQGKKMYEVPSKFNKKKDFYLSIFVTSDWADTFSNKGDDIFSSAKSNPTSSTWKEVIKFIWSIARDIYDDFLKKKLEETIERYEQEGVFPSYSEYGDEKYAEWKLNNIKSIVRDIYIADPGLLDSLNAKQRKIFVRLLDKLSGSNNNEDLFDVLESVLDLSKEGLTKFSDQLRLTKLDNIISAIEELQKRRLVVDKLHYLMDVHYKEIKETPDLQKIIENNTWLFGERYETLGAEEDTFTKIAKELRNNVKDIDEMDHHDTEDASELEGAKRQTDLFLARKLPALDSNGKPFFKCIIIEIKRPSISLNVKHLRQLDDYAAIIQRHPGFSSQNLHFELILIGRKISKDSFEIESRMNAHIQKGDMGLVADDHRMKRYVKNWYTIFDNFDLINRFMLDKLKLERDAIEIANFSDETPTTMVASLQANDTAL</sequence>
<accession>A0A7T2SQH2</accession>
<gene>
    <name evidence="1" type="ORF">I6G64_19820</name>
</gene>
<dbReference type="Proteomes" id="UP000594967">
    <property type="component" value="Chromosome"/>
</dbReference>
<organism evidence="1 2">
    <name type="scientific">Serratia plymuthica</name>
    <dbReference type="NCBI Taxonomy" id="82996"/>
    <lineage>
        <taxon>Bacteria</taxon>
        <taxon>Pseudomonadati</taxon>
        <taxon>Pseudomonadota</taxon>
        <taxon>Gammaproteobacteria</taxon>
        <taxon>Enterobacterales</taxon>
        <taxon>Yersiniaceae</taxon>
        <taxon>Serratia</taxon>
    </lineage>
</organism>
<dbReference type="SUPFAM" id="SSF55874">
    <property type="entry name" value="ATPase domain of HSP90 chaperone/DNA topoisomerase II/histidine kinase"/>
    <property type="match status" value="1"/>
</dbReference>
<protein>
    <submittedName>
        <fullName evidence="1">ATP-binding protein</fullName>
    </submittedName>
</protein>
<evidence type="ECO:0000313" key="2">
    <source>
        <dbReference type="Proteomes" id="UP000594967"/>
    </source>
</evidence>
<reference evidence="1 2" key="1">
    <citation type="submission" date="2020-12" db="EMBL/GenBank/DDBJ databases">
        <title>FDA dAtabase for Regulatory Grade micrObial Sequences (FDA-ARGOS): Supporting development and validation of Infectious Disease Dx tests.</title>
        <authorList>
            <person name="Sproer C."/>
            <person name="Gronow S."/>
            <person name="Severitt S."/>
            <person name="Schroder I."/>
            <person name="Tallon L."/>
            <person name="Sadzewicz L."/>
            <person name="Zhao X."/>
            <person name="Boylan J."/>
            <person name="Ott S."/>
            <person name="Bowen H."/>
            <person name="Vavikolanu K."/>
            <person name="Mehta A."/>
            <person name="Aluvathingal J."/>
            <person name="Nadendla S."/>
            <person name="Lowell S."/>
            <person name="Myers T."/>
            <person name="Yan Y."/>
            <person name="Sichtig H."/>
        </authorList>
    </citation>
    <scope>NUCLEOTIDE SEQUENCE [LARGE SCALE GENOMIC DNA]</scope>
    <source>
        <strain evidence="1 2">FDAARGOS_907</strain>
    </source>
</reference>
<name>A0A7T2SQH2_SERPL</name>
<dbReference type="EMBL" id="CP065673">
    <property type="protein sequence ID" value="QPS19802.1"/>
    <property type="molecule type" value="Genomic_DNA"/>
</dbReference>
<evidence type="ECO:0000313" key="1">
    <source>
        <dbReference type="EMBL" id="QPS19802.1"/>
    </source>
</evidence>
<keyword evidence="1" id="KW-0547">Nucleotide-binding</keyword>
<dbReference type="Pfam" id="PF13589">
    <property type="entry name" value="HATPase_c_3"/>
    <property type="match status" value="1"/>
</dbReference>
<dbReference type="GO" id="GO:0005524">
    <property type="term" value="F:ATP binding"/>
    <property type="evidence" value="ECO:0007669"/>
    <property type="project" value="UniProtKB-KW"/>
</dbReference>